<gene>
    <name evidence="3" type="ORF">DDF67_02500</name>
</gene>
<accession>A0A2T9KD81</accession>
<dbReference type="EMBL" id="QDKQ01000014">
    <property type="protein sequence ID" value="PVM93801.1"/>
    <property type="molecule type" value="Genomic_DNA"/>
</dbReference>
<reference evidence="3 4" key="1">
    <citation type="submission" date="2018-04" db="EMBL/GenBank/DDBJ databases">
        <title>The genome sequence of Caulobacter sp. 744.</title>
        <authorList>
            <person name="Gao J."/>
            <person name="Sun J."/>
        </authorList>
    </citation>
    <scope>NUCLEOTIDE SEQUENCE [LARGE SCALE GENOMIC DNA]</scope>
    <source>
        <strain evidence="3 4">774</strain>
    </source>
</reference>
<name>A0A2T9KD81_9CAUL</name>
<feature type="signal peptide" evidence="2">
    <location>
        <begin position="1"/>
        <end position="22"/>
    </location>
</feature>
<feature type="chain" id="PRO_5015407675" description="Regulator RcnB of Ni and Co efflux" evidence="2">
    <location>
        <begin position="23"/>
        <end position="171"/>
    </location>
</feature>
<proteinExistence type="predicted"/>
<dbReference type="AlphaFoldDB" id="A0A2T9KD81"/>
<dbReference type="InterPro" id="IPR024572">
    <property type="entry name" value="RcnB"/>
</dbReference>
<sequence>MKRLLLTIAAVASVAGPMAAVATDASAQGRGDRHEDRWDRRDDRRDDRRGDRWDRRDDRRGDRWDRRDDRRGDRHSRWDDRRYNGYYYRDRWYYGAPPAHYYGRPDYRPGYSAWRRGGYLPPYYRGGGYVVHDYGRYHLRQPPRGYYWYRAGNDYVLAAIATGLIFEIINN</sequence>
<feature type="compositionally biased region" description="Basic and acidic residues" evidence="1">
    <location>
        <begin position="30"/>
        <end position="74"/>
    </location>
</feature>
<evidence type="ECO:0000313" key="4">
    <source>
        <dbReference type="Proteomes" id="UP000245073"/>
    </source>
</evidence>
<feature type="region of interest" description="Disordered" evidence="1">
    <location>
        <begin position="20"/>
        <end position="74"/>
    </location>
</feature>
<keyword evidence="2" id="KW-0732">Signal</keyword>
<protein>
    <recommendedName>
        <fullName evidence="5">Regulator RcnB of Ni and Co efflux</fullName>
    </recommendedName>
</protein>
<evidence type="ECO:0000313" key="3">
    <source>
        <dbReference type="EMBL" id="PVM93801.1"/>
    </source>
</evidence>
<dbReference type="Proteomes" id="UP000245073">
    <property type="component" value="Unassembled WGS sequence"/>
</dbReference>
<evidence type="ECO:0000256" key="1">
    <source>
        <dbReference type="SAM" id="MobiDB-lite"/>
    </source>
</evidence>
<evidence type="ECO:0008006" key="5">
    <source>
        <dbReference type="Google" id="ProtNLM"/>
    </source>
</evidence>
<dbReference type="Pfam" id="PF11776">
    <property type="entry name" value="RcnB"/>
    <property type="match status" value="1"/>
</dbReference>
<evidence type="ECO:0000256" key="2">
    <source>
        <dbReference type="SAM" id="SignalP"/>
    </source>
</evidence>
<organism evidence="3 4">
    <name type="scientific">Caulobacter endophyticus</name>
    <dbReference type="NCBI Taxonomy" id="2172652"/>
    <lineage>
        <taxon>Bacteria</taxon>
        <taxon>Pseudomonadati</taxon>
        <taxon>Pseudomonadota</taxon>
        <taxon>Alphaproteobacteria</taxon>
        <taxon>Caulobacterales</taxon>
        <taxon>Caulobacteraceae</taxon>
        <taxon>Caulobacter</taxon>
    </lineage>
</organism>
<dbReference type="RefSeq" id="WP_109099384.1">
    <property type="nucleotide sequence ID" value="NZ_QDKQ01000014.1"/>
</dbReference>
<dbReference type="Gene3D" id="3.10.450.160">
    <property type="entry name" value="inner membrane protein cigr"/>
    <property type="match status" value="1"/>
</dbReference>
<dbReference type="OrthoDB" id="7190052at2"/>
<comment type="caution">
    <text evidence="3">The sequence shown here is derived from an EMBL/GenBank/DDBJ whole genome shotgun (WGS) entry which is preliminary data.</text>
</comment>
<keyword evidence="4" id="KW-1185">Reference proteome</keyword>